<reference evidence="19 20" key="1">
    <citation type="submission" date="2024-10" db="EMBL/GenBank/DDBJ databases">
        <title>Updated reference genomes for cyclostephanoid diatoms.</title>
        <authorList>
            <person name="Roberts W.R."/>
            <person name="Alverson A.J."/>
        </authorList>
    </citation>
    <scope>NUCLEOTIDE SEQUENCE [LARGE SCALE GENOMIC DNA]</scope>
    <source>
        <strain evidence="19 20">AJA232-27</strain>
    </source>
</reference>
<gene>
    <name evidence="19" type="ORF">ACHAWU_007235</name>
</gene>
<name>A0ABD3M0L8_9STRA</name>
<proteinExistence type="inferred from homology"/>
<keyword evidence="14" id="KW-0496">Mitochondrion</keyword>
<accession>A0ABD3M0L8</accession>
<sequence length="433" mass="48573">MRHRRICTPIHHQFHRQPASKGKDQERQCVRFLTTAIPGPKSAAQISSNEELAAIVHQFAPGVDYAFGYGSGVFRQQPSSPLIYQTNKGKSDADEIATTSPGMIDIILAVNDPLSWHKRNMERHYDHYSTLARWGGPHFVTQLQVNFGAKVYFHPFVNMSLNMPRTQSNHPNIIQREIKYGVVSTKDLIQDLLHWDYLYLAGRMHKPIVSIELTSTDGADGTNMERIDAPATKHDMRYEVEVAQRINLLSAVSASLLLQPPTSTQLIPTSQLYNTIASLSYTGDFRMQTGAEDPNKIKKLVETPGMIERWDDVYSETLVNMQKLGLLNVVANSDSPHVADTSRCLEISLMERSVRKELVKNLPVRLQKHSDRIVGTNESIESIRNGGMVLRQELANIVSPAAKSQSIKGFITAGVGKSWKYALAKFAKGRLRK</sequence>
<dbReference type="GO" id="GO:0008654">
    <property type="term" value="P:phospholipid biosynthetic process"/>
    <property type="evidence" value="ECO:0007669"/>
    <property type="project" value="UniProtKB-KW"/>
</dbReference>
<comment type="pathway">
    <text evidence="3">Phospholipid metabolism; CDP-diacylglycerol biosynthesis; CDP-diacylglycerol from sn-glycerol 3-phosphate: step 3/3.</text>
</comment>
<evidence type="ECO:0000256" key="17">
    <source>
        <dbReference type="ARBA" id="ARBA00023264"/>
    </source>
</evidence>
<keyword evidence="15" id="KW-0472">Membrane</keyword>
<keyword evidence="8" id="KW-0444">Lipid biosynthesis</keyword>
<evidence type="ECO:0000256" key="13">
    <source>
        <dbReference type="ARBA" id="ARBA00023098"/>
    </source>
</evidence>
<comment type="caution">
    <text evidence="19">The sequence shown here is derived from an EMBL/GenBank/DDBJ whole genome shotgun (WGS) entry which is preliminary data.</text>
</comment>
<dbReference type="AlphaFoldDB" id="A0ABD3M0L8"/>
<evidence type="ECO:0000256" key="4">
    <source>
        <dbReference type="ARBA" id="ARBA00005189"/>
    </source>
</evidence>
<comment type="similarity">
    <text evidence="5">Belongs to the TAM41 family.</text>
</comment>
<dbReference type="EMBL" id="JALLBG020000312">
    <property type="protein sequence ID" value="KAL3756284.1"/>
    <property type="molecule type" value="Genomic_DNA"/>
</dbReference>
<evidence type="ECO:0000313" key="20">
    <source>
        <dbReference type="Proteomes" id="UP001530293"/>
    </source>
</evidence>
<evidence type="ECO:0000256" key="16">
    <source>
        <dbReference type="ARBA" id="ARBA00023209"/>
    </source>
</evidence>
<dbReference type="GO" id="GO:0005743">
    <property type="term" value="C:mitochondrial inner membrane"/>
    <property type="evidence" value="ECO:0007669"/>
    <property type="project" value="UniProtKB-SubCell"/>
</dbReference>
<comment type="pathway">
    <text evidence="4">Lipid metabolism.</text>
</comment>
<dbReference type="GO" id="GO:0004605">
    <property type="term" value="F:phosphatidate cytidylyltransferase activity"/>
    <property type="evidence" value="ECO:0007669"/>
    <property type="project" value="UniProtKB-EC"/>
</dbReference>
<evidence type="ECO:0000256" key="8">
    <source>
        <dbReference type="ARBA" id="ARBA00022516"/>
    </source>
</evidence>
<evidence type="ECO:0000313" key="19">
    <source>
        <dbReference type="EMBL" id="KAL3756284.1"/>
    </source>
</evidence>
<evidence type="ECO:0000256" key="10">
    <source>
        <dbReference type="ARBA" id="ARBA00022695"/>
    </source>
</evidence>
<evidence type="ECO:0000256" key="15">
    <source>
        <dbReference type="ARBA" id="ARBA00023136"/>
    </source>
</evidence>
<dbReference type="Proteomes" id="UP001530293">
    <property type="component" value="Unassembled WGS sequence"/>
</dbReference>
<dbReference type="PANTHER" id="PTHR13619">
    <property type="entry name" value="PHOSPHATIDATE CYTIDYLYLTRANSFERASE, MITOCHONDRIAL"/>
    <property type="match status" value="1"/>
</dbReference>
<evidence type="ECO:0000256" key="9">
    <source>
        <dbReference type="ARBA" id="ARBA00022679"/>
    </source>
</evidence>
<organism evidence="19 20">
    <name type="scientific">Discostella pseudostelligera</name>
    <dbReference type="NCBI Taxonomy" id="259834"/>
    <lineage>
        <taxon>Eukaryota</taxon>
        <taxon>Sar</taxon>
        <taxon>Stramenopiles</taxon>
        <taxon>Ochrophyta</taxon>
        <taxon>Bacillariophyta</taxon>
        <taxon>Coscinodiscophyceae</taxon>
        <taxon>Thalassiosirophycidae</taxon>
        <taxon>Stephanodiscales</taxon>
        <taxon>Stephanodiscaceae</taxon>
        <taxon>Discostella</taxon>
    </lineage>
</organism>
<dbReference type="EC" id="2.7.7.41" evidence="6"/>
<comment type="cofactor">
    <cofactor evidence="1">
        <name>Mg(2+)</name>
        <dbReference type="ChEBI" id="CHEBI:18420"/>
    </cofactor>
</comment>
<evidence type="ECO:0000256" key="11">
    <source>
        <dbReference type="ARBA" id="ARBA00022792"/>
    </source>
</evidence>
<evidence type="ECO:0000256" key="18">
    <source>
        <dbReference type="ARBA" id="ARBA00029893"/>
    </source>
</evidence>
<comment type="subcellular location">
    <subcellularLocation>
        <location evidence="2">Mitochondrion inner membrane</location>
        <topology evidence="2">Peripheral membrane protein</topology>
        <orientation evidence="2">Matrix side</orientation>
    </subcellularLocation>
</comment>
<evidence type="ECO:0000256" key="6">
    <source>
        <dbReference type="ARBA" id="ARBA00012487"/>
    </source>
</evidence>
<evidence type="ECO:0000256" key="14">
    <source>
        <dbReference type="ARBA" id="ARBA00023128"/>
    </source>
</evidence>
<keyword evidence="20" id="KW-1185">Reference proteome</keyword>
<keyword evidence="10" id="KW-0548">Nucleotidyltransferase</keyword>
<keyword evidence="12" id="KW-0460">Magnesium</keyword>
<dbReference type="Pfam" id="PF09139">
    <property type="entry name" value="Tam41_Mmp37"/>
    <property type="match status" value="1"/>
</dbReference>
<keyword evidence="16" id="KW-0594">Phospholipid biosynthesis</keyword>
<protein>
    <recommendedName>
        <fullName evidence="7">Phosphatidate cytidylyltransferase, mitochondrial</fullName>
        <ecNumber evidence="6">2.7.7.41</ecNumber>
    </recommendedName>
    <alternativeName>
        <fullName evidence="18">CDP-diacylglycerol synthase</fullName>
    </alternativeName>
</protein>
<keyword evidence="11" id="KW-0999">Mitochondrion inner membrane</keyword>
<evidence type="ECO:0000256" key="12">
    <source>
        <dbReference type="ARBA" id="ARBA00022842"/>
    </source>
</evidence>
<keyword evidence="9" id="KW-0808">Transferase</keyword>
<dbReference type="PANTHER" id="PTHR13619:SF0">
    <property type="entry name" value="PHOSPHATIDATE CYTIDYLYLTRANSFERASE, MITOCHONDRIAL"/>
    <property type="match status" value="1"/>
</dbReference>
<evidence type="ECO:0000256" key="5">
    <source>
        <dbReference type="ARBA" id="ARBA00005458"/>
    </source>
</evidence>
<evidence type="ECO:0000256" key="1">
    <source>
        <dbReference type="ARBA" id="ARBA00001946"/>
    </source>
</evidence>
<evidence type="ECO:0000256" key="7">
    <source>
        <dbReference type="ARBA" id="ARBA00018337"/>
    </source>
</evidence>
<dbReference type="InterPro" id="IPR015222">
    <property type="entry name" value="Tam41"/>
</dbReference>
<keyword evidence="17" id="KW-1208">Phospholipid metabolism</keyword>
<dbReference type="PIRSF" id="PIRSF028840">
    <property type="entry name" value="Mmp37"/>
    <property type="match status" value="1"/>
</dbReference>
<evidence type="ECO:0000256" key="2">
    <source>
        <dbReference type="ARBA" id="ARBA00004443"/>
    </source>
</evidence>
<evidence type="ECO:0000256" key="3">
    <source>
        <dbReference type="ARBA" id="ARBA00005119"/>
    </source>
</evidence>
<keyword evidence="13" id="KW-0443">Lipid metabolism</keyword>